<keyword evidence="3" id="KW-1185">Reference proteome</keyword>
<evidence type="ECO:0000313" key="2">
    <source>
        <dbReference type="EMBL" id="CAL4107537.1"/>
    </source>
</evidence>
<organism evidence="2 3">
    <name type="scientific">Meganyctiphanes norvegica</name>
    <name type="common">Northern krill</name>
    <name type="synonym">Thysanopoda norvegica</name>
    <dbReference type="NCBI Taxonomy" id="48144"/>
    <lineage>
        <taxon>Eukaryota</taxon>
        <taxon>Metazoa</taxon>
        <taxon>Ecdysozoa</taxon>
        <taxon>Arthropoda</taxon>
        <taxon>Crustacea</taxon>
        <taxon>Multicrustacea</taxon>
        <taxon>Malacostraca</taxon>
        <taxon>Eumalacostraca</taxon>
        <taxon>Eucarida</taxon>
        <taxon>Euphausiacea</taxon>
        <taxon>Euphausiidae</taxon>
        <taxon>Meganyctiphanes</taxon>
    </lineage>
</organism>
<evidence type="ECO:0000259" key="1">
    <source>
        <dbReference type="PROSITE" id="PS50041"/>
    </source>
</evidence>
<gene>
    <name evidence="2" type="ORF">MNOR_LOCUS18598</name>
</gene>
<protein>
    <recommendedName>
        <fullName evidence="1">C-type lectin domain-containing protein</fullName>
    </recommendedName>
</protein>
<dbReference type="InterPro" id="IPR001304">
    <property type="entry name" value="C-type_lectin-like"/>
</dbReference>
<reference evidence="2 3" key="1">
    <citation type="submission" date="2024-05" db="EMBL/GenBank/DDBJ databases">
        <authorList>
            <person name="Wallberg A."/>
        </authorList>
    </citation>
    <scope>NUCLEOTIDE SEQUENCE [LARGE SCALE GENOMIC DNA]</scope>
</reference>
<dbReference type="Gene3D" id="3.10.100.10">
    <property type="entry name" value="Mannose-Binding Protein A, subunit A"/>
    <property type="match status" value="2"/>
</dbReference>
<feature type="non-terminal residue" evidence="2">
    <location>
        <position position="1"/>
    </location>
</feature>
<feature type="domain" description="C-type lectin" evidence="1">
    <location>
        <begin position="154"/>
        <end position="245"/>
    </location>
</feature>
<name>A0AAV2R2Z7_MEGNR</name>
<evidence type="ECO:0000313" key="3">
    <source>
        <dbReference type="Proteomes" id="UP001497623"/>
    </source>
</evidence>
<dbReference type="CDD" id="cd00037">
    <property type="entry name" value="CLECT"/>
    <property type="match status" value="2"/>
</dbReference>
<dbReference type="EMBL" id="CAXKWB010013387">
    <property type="protein sequence ID" value="CAL4107537.1"/>
    <property type="molecule type" value="Genomic_DNA"/>
</dbReference>
<dbReference type="AlphaFoldDB" id="A0AAV2R2Z7"/>
<dbReference type="PROSITE" id="PS50041">
    <property type="entry name" value="C_TYPE_LECTIN_2"/>
    <property type="match status" value="1"/>
</dbReference>
<accession>A0AAV2R2Z7</accession>
<dbReference type="InterPro" id="IPR016186">
    <property type="entry name" value="C-type_lectin-like/link_sf"/>
</dbReference>
<comment type="caution">
    <text evidence="2">The sequence shown here is derived from an EMBL/GenBank/DDBJ whole genome shotgun (WGS) entry which is preliminary data.</text>
</comment>
<proteinExistence type="predicted"/>
<dbReference type="SUPFAM" id="SSF56436">
    <property type="entry name" value="C-type lectin-like"/>
    <property type="match status" value="2"/>
</dbReference>
<dbReference type="InterPro" id="IPR016187">
    <property type="entry name" value="CTDL_fold"/>
</dbReference>
<sequence length="390" mass="42499">FSDRTLSSPPTCPAAPTCPAPATCPEASTCPPPITCPDCPTTPILTTVEPTTPVLTTVEPTTPVLTTVEPTTPVLTTVEPTTPVLTTVEPTTPVLTTVEPTTPVLTTVEPTTPVLTTVGTTPPLQPAVKDRCTSNGGSYFTYDGVFYCRGGVASWNGARDWCENMGMTMAQPNDPNGLVRVINTYSWPGGDYWIGGKSSNTNVKWLNGTVISNNNPLWYGSPLRLDDNQCLTMLTYGGTRTLWTNFCTRSNGGYELCEGQTLLPNVPWHVVGSDRFVRFPQGMSWVAARSHCQSFDLDIYEPRNITAVGIYLDENFSDNWYWVGARGNGTHQVWLSGEVLTRADPWYRDYWQYVSSSYCVEIITHAGIPANRTSLAGVACTRTNNDVLCG</sequence>
<dbReference type="Proteomes" id="UP001497623">
    <property type="component" value="Unassembled WGS sequence"/>
</dbReference>